<keyword evidence="1" id="KW-0328">Glycosyltransferase</keyword>
<dbReference type="AlphaFoldDB" id="A0A940IE96"/>
<gene>
    <name evidence="4" type="ORF">IAC51_02735</name>
</gene>
<evidence type="ECO:0000256" key="2">
    <source>
        <dbReference type="ARBA" id="ARBA00022679"/>
    </source>
</evidence>
<dbReference type="Proteomes" id="UP000712007">
    <property type="component" value="Unassembled WGS sequence"/>
</dbReference>
<accession>A0A940IE96</accession>
<dbReference type="GO" id="GO:0016758">
    <property type="term" value="F:hexosyltransferase activity"/>
    <property type="evidence" value="ECO:0007669"/>
    <property type="project" value="UniProtKB-ARBA"/>
</dbReference>
<evidence type="ECO:0000313" key="4">
    <source>
        <dbReference type="EMBL" id="MBO8439545.1"/>
    </source>
</evidence>
<dbReference type="Gene3D" id="3.90.550.10">
    <property type="entry name" value="Spore Coat Polysaccharide Biosynthesis Protein SpsA, Chain A"/>
    <property type="match status" value="1"/>
</dbReference>
<dbReference type="InterPro" id="IPR029044">
    <property type="entry name" value="Nucleotide-diphossugar_trans"/>
</dbReference>
<dbReference type="PANTHER" id="PTHR22916">
    <property type="entry name" value="GLYCOSYLTRANSFERASE"/>
    <property type="match status" value="1"/>
</dbReference>
<reference evidence="4" key="2">
    <citation type="journal article" date="2021" name="PeerJ">
        <title>Extensive microbial diversity within the chicken gut microbiome revealed by metagenomics and culture.</title>
        <authorList>
            <person name="Gilroy R."/>
            <person name="Ravi A."/>
            <person name="Getino M."/>
            <person name="Pursley I."/>
            <person name="Horton D.L."/>
            <person name="Alikhan N.F."/>
            <person name="Baker D."/>
            <person name="Gharbi K."/>
            <person name="Hall N."/>
            <person name="Watson M."/>
            <person name="Adriaenssens E.M."/>
            <person name="Foster-Nyarko E."/>
            <person name="Jarju S."/>
            <person name="Secka A."/>
            <person name="Antonio M."/>
            <person name="Oren A."/>
            <person name="Chaudhuri R.R."/>
            <person name="La Ragione R."/>
            <person name="Hildebrand F."/>
            <person name="Pallen M.J."/>
        </authorList>
    </citation>
    <scope>NUCLEOTIDE SEQUENCE</scope>
    <source>
        <strain evidence="4">3924</strain>
    </source>
</reference>
<dbReference type="EMBL" id="JADIMV010000049">
    <property type="protein sequence ID" value="MBO8439545.1"/>
    <property type="molecule type" value="Genomic_DNA"/>
</dbReference>
<dbReference type="PANTHER" id="PTHR22916:SF51">
    <property type="entry name" value="GLYCOSYLTRANSFERASE EPSH-RELATED"/>
    <property type="match status" value="1"/>
</dbReference>
<sequence length="331" mass="39587">MSQVSILVCVYNTEKYIGRCAESLFGQTLRDVEYIFVDDSSTDNSIGVMESVLARYPERREQMRTIRLAQNIGPEFARMTAAEHAAGDYLMFVDSDDYAEPDMAERLYRTAVETGADIVACDFLTEYQDGRRVYCNEYVAAGHEERFREMLINKDANGYMWNKLYRTGLFRQCHYPGKWMCYLEDYAANIQLYYYAERVEYVAEPLYHYMKNGESITAAKRRRHFEDAVEFWRRTDSFLMEKGLYDRYNKLTDRLKVEMTAHLMMDTDDRCLRRVFSRMFREEERKTGTAFLRRGERWMLWAVRHELFRLSDAIRWAVVMKEKIRKLLKFR</sequence>
<organism evidence="4 5">
    <name type="scientific">Candidatus Aphodosoma intestinipullorum</name>
    <dbReference type="NCBI Taxonomy" id="2840674"/>
    <lineage>
        <taxon>Bacteria</taxon>
        <taxon>Pseudomonadati</taxon>
        <taxon>Bacteroidota</taxon>
        <taxon>Bacteroidia</taxon>
        <taxon>Bacteroidales</taxon>
        <taxon>Candidatus Aphodosoma</taxon>
    </lineage>
</organism>
<protein>
    <submittedName>
        <fullName evidence="4">Glycosyltransferase family 2 protein</fullName>
    </submittedName>
</protein>
<name>A0A940IE96_9BACT</name>
<proteinExistence type="predicted"/>
<evidence type="ECO:0000313" key="5">
    <source>
        <dbReference type="Proteomes" id="UP000712007"/>
    </source>
</evidence>
<dbReference type="CDD" id="cd00761">
    <property type="entry name" value="Glyco_tranf_GTA_type"/>
    <property type="match status" value="1"/>
</dbReference>
<feature type="domain" description="Glycosyltransferase 2-like" evidence="3">
    <location>
        <begin position="5"/>
        <end position="135"/>
    </location>
</feature>
<evidence type="ECO:0000259" key="3">
    <source>
        <dbReference type="Pfam" id="PF00535"/>
    </source>
</evidence>
<reference evidence="4" key="1">
    <citation type="submission" date="2020-10" db="EMBL/GenBank/DDBJ databases">
        <authorList>
            <person name="Gilroy R."/>
        </authorList>
    </citation>
    <scope>NUCLEOTIDE SEQUENCE</scope>
    <source>
        <strain evidence="4">3924</strain>
    </source>
</reference>
<dbReference type="InterPro" id="IPR001173">
    <property type="entry name" value="Glyco_trans_2-like"/>
</dbReference>
<dbReference type="Pfam" id="PF00535">
    <property type="entry name" value="Glycos_transf_2"/>
    <property type="match status" value="1"/>
</dbReference>
<dbReference type="SUPFAM" id="SSF53448">
    <property type="entry name" value="Nucleotide-diphospho-sugar transferases"/>
    <property type="match status" value="1"/>
</dbReference>
<comment type="caution">
    <text evidence="4">The sequence shown here is derived from an EMBL/GenBank/DDBJ whole genome shotgun (WGS) entry which is preliminary data.</text>
</comment>
<keyword evidence="2" id="KW-0808">Transferase</keyword>
<evidence type="ECO:0000256" key="1">
    <source>
        <dbReference type="ARBA" id="ARBA00022676"/>
    </source>
</evidence>